<feature type="repeat" description="PPR" evidence="5">
    <location>
        <begin position="30"/>
        <end position="64"/>
    </location>
</feature>
<dbReference type="Gene3D" id="1.25.40.10">
    <property type="entry name" value="Tetratricopeptide repeat domain"/>
    <property type="match status" value="2"/>
</dbReference>
<evidence type="ECO:0000313" key="7">
    <source>
        <dbReference type="EMBL" id="MBW0523381.1"/>
    </source>
</evidence>
<name>A0A9Q3EJC6_9BASI</name>
<evidence type="ECO:0000256" key="2">
    <source>
        <dbReference type="ARBA" id="ARBA00022737"/>
    </source>
</evidence>
<dbReference type="InterPro" id="IPR002885">
    <property type="entry name" value="PPR_rpt"/>
</dbReference>
<feature type="repeat" description="PPR" evidence="5">
    <location>
        <begin position="65"/>
        <end position="100"/>
    </location>
</feature>
<dbReference type="Pfam" id="PF01535">
    <property type="entry name" value="PPR"/>
    <property type="match status" value="1"/>
</dbReference>
<evidence type="ECO:0000256" key="5">
    <source>
        <dbReference type="PROSITE-ProRule" id="PRU00708"/>
    </source>
</evidence>
<gene>
    <name evidence="7" type="ORF">O181_063096</name>
</gene>
<evidence type="ECO:0000313" key="8">
    <source>
        <dbReference type="Proteomes" id="UP000765509"/>
    </source>
</evidence>
<dbReference type="Proteomes" id="UP000765509">
    <property type="component" value="Unassembled WGS sequence"/>
</dbReference>
<evidence type="ECO:0000256" key="1">
    <source>
        <dbReference type="ARBA" id="ARBA00006192"/>
    </source>
</evidence>
<dbReference type="Pfam" id="PF13041">
    <property type="entry name" value="PPR_2"/>
    <property type="match status" value="1"/>
</dbReference>
<comment type="subunit">
    <text evidence="4">Binds to mitochondrial small subunit 15S rRNA.</text>
</comment>
<dbReference type="NCBIfam" id="TIGR00756">
    <property type="entry name" value="PPR"/>
    <property type="match status" value="2"/>
</dbReference>
<accession>A0A9Q3EJC6</accession>
<sequence length="384" mass="43453">MIQHAHETTDDASAALAHFEEAIQHRVTPNTFLCNTIISKLSKARRAPEALQVFEYMKQCNLPRNSVTFGAIINACCKTGDEKTAKELFQEMLRSKNYKPRIPPFNTMIQLYTQGVKQPNREKVLYYYDLMCQQNLSPSDHTYNLLMQAYGLIEPCDPASMQRVFQQACNHRNVMINGSHWSTLINVKGCVEKDLEGALALFETIQCHPSNFALCQRREGDGPGLPDAVCYEALFNVFVAFKRADLVPRYVARMAQEGVHMTAYVVNTLIKTYALTGDIESARELFESLVDPPPGHAAAFNHPSNPNQQIHQANHHNHQQKLPGKVGDPVYREPSCFETMIRVEMGNGTKERAEELIKRMECRAYPIAILNRARKLLEPSNNGN</sequence>
<dbReference type="AlphaFoldDB" id="A0A9Q3EJC6"/>
<reference evidence="7" key="1">
    <citation type="submission" date="2021-03" db="EMBL/GenBank/DDBJ databases">
        <title>Draft genome sequence of rust myrtle Austropuccinia psidii MF-1, a brazilian biotype.</title>
        <authorList>
            <person name="Quecine M.C."/>
            <person name="Pachon D.M.R."/>
            <person name="Bonatelli M.L."/>
            <person name="Correr F.H."/>
            <person name="Franceschini L.M."/>
            <person name="Leite T.F."/>
            <person name="Margarido G.R.A."/>
            <person name="Almeida C.A."/>
            <person name="Ferrarezi J.A."/>
            <person name="Labate C.A."/>
        </authorList>
    </citation>
    <scope>NUCLEOTIDE SEQUENCE</scope>
    <source>
        <strain evidence="7">MF-1</strain>
    </source>
</reference>
<dbReference type="OrthoDB" id="411857at2759"/>
<dbReference type="SUPFAM" id="SSF81901">
    <property type="entry name" value="HCP-like"/>
    <property type="match status" value="1"/>
</dbReference>
<evidence type="ECO:0000256" key="6">
    <source>
        <dbReference type="SAM" id="MobiDB-lite"/>
    </source>
</evidence>
<organism evidence="7 8">
    <name type="scientific">Austropuccinia psidii MF-1</name>
    <dbReference type="NCBI Taxonomy" id="1389203"/>
    <lineage>
        <taxon>Eukaryota</taxon>
        <taxon>Fungi</taxon>
        <taxon>Dikarya</taxon>
        <taxon>Basidiomycota</taxon>
        <taxon>Pucciniomycotina</taxon>
        <taxon>Pucciniomycetes</taxon>
        <taxon>Pucciniales</taxon>
        <taxon>Sphaerophragmiaceae</taxon>
        <taxon>Austropuccinia</taxon>
    </lineage>
</organism>
<dbReference type="EMBL" id="AVOT02030243">
    <property type="protein sequence ID" value="MBW0523381.1"/>
    <property type="molecule type" value="Genomic_DNA"/>
</dbReference>
<dbReference type="InterPro" id="IPR011990">
    <property type="entry name" value="TPR-like_helical_dom_sf"/>
</dbReference>
<proteinExistence type="inferred from homology"/>
<evidence type="ECO:0000256" key="4">
    <source>
        <dbReference type="ARBA" id="ARBA00044511"/>
    </source>
</evidence>
<dbReference type="PROSITE" id="PS51375">
    <property type="entry name" value="PPR"/>
    <property type="match status" value="2"/>
</dbReference>
<keyword evidence="8" id="KW-1185">Reference proteome</keyword>
<keyword evidence="2" id="KW-0677">Repeat</keyword>
<comment type="caution">
    <text evidence="7">The sequence shown here is derived from an EMBL/GenBank/DDBJ whole genome shotgun (WGS) entry which is preliminary data.</text>
</comment>
<evidence type="ECO:0008006" key="9">
    <source>
        <dbReference type="Google" id="ProtNLM"/>
    </source>
</evidence>
<evidence type="ECO:0000256" key="3">
    <source>
        <dbReference type="ARBA" id="ARBA00044493"/>
    </source>
</evidence>
<comment type="similarity">
    <text evidence="1">Belongs to the CCM1 family.</text>
</comment>
<dbReference type="PANTHER" id="PTHR47447:SF17">
    <property type="entry name" value="OS12G0638900 PROTEIN"/>
    <property type="match status" value="1"/>
</dbReference>
<protein>
    <recommendedName>
        <fullName evidence="9">Pentacotripeptide-repeat region of PRORP domain-containing protein</fullName>
    </recommendedName>
</protein>
<comment type="function">
    <text evidence="3">Regulates mitochondrial small subunit maturation by controlling 15S rRNA 5'-end processing. Localizes to the 5' precursor of the 15S rRNA in a position that is subsequently occupied by mS47 in the mature yeast mtSSU. Uses structure and sequence-specific RNA recognition, binding to a single-stranded region of the precursor and specifically recognizing bases -6 to -1. The exchange of Ccm1 for mS47 is coupled to the irreversible removal of precursor rRNA that is accompanied by conformational changes of the mitoribosomal proteins uS5m and mS26. These conformational changes signal completion of 5'-end rRNA processing through protection of the mature 5'-end of the 15S rRNA and stabilization of mS47. The removal of the 5' precursor together with the dissociation of Ccm1 may be catalyzed by the 5'-3' exoribonuclease Pet127. Involved in the specific removal of group I introns in mitochondrial encoded transcripts.</text>
</comment>
<feature type="region of interest" description="Disordered" evidence="6">
    <location>
        <begin position="303"/>
        <end position="328"/>
    </location>
</feature>
<dbReference type="PANTHER" id="PTHR47447">
    <property type="entry name" value="OS03G0856100 PROTEIN"/>
    <property type="match status" value="1"/>
</dbReference>